<dbReference type="Proteomes" id="UP000800092">
    <property type="component" value="Unassembled WGS sequence"/>
</dbReference>
<protein>
    <submittedName>
        <fullName evidence="2">Uncharacterized protein</fullName>
    </submittedName>
</protein>
<gene>
    <name evidence="2" type="ORF">EV356DRAFT_150930</name>
</gene>
<evidence type="ECO:0000313" key="2">
    <source>
        <dbReference type="EMBL" id="KAF2234446.1"/>
    </source>
</evidence>
<accession>A0A6A6H8M7</accession>
<dbReference type="OrthoDB" id="3641178at2759"/>
<feature type="region of interest" description="Disordered" evidence="1">
    <location>
        <begin position="128"/>
        <end position="155"/>
    </location>
</feature>
<feature type="compositionally biased region" description="Polar residues" evidence="1">
    <location>
        <begin position="134"/>
        <end position="155"/>
    </location>
</feature>
<evidence type="ECO:0000313" key="3">
    <source>
        <dbReference type="Proteomes" id="UP000800092"/>
    </source>
</evidence>
<organism evidence="2 3">
    <name type="scientific">Viridothelium virens</name>
    <name type="common">Speckled blister lichen</name>
    <name type="synonym">Trypethelium virens</name>
    <dbReference type="NCBI Taxonomy" id="1048519"/>
    <lineage>
        <taxon>Eukaryota</taxon>
        <taxon>Fungi</taxon>
        <taxon>Dikarya</taxon>
        <taxon>Ascomycota</taxon>
        <taxon>Pezizomycotina</taxon>
        <taxon>Dothideomycetes</taxon>
        <taxon>Dothideomycetes incertae sedis</taxon>
        <taxon>Trypetheliales</taxon>
        <taxon>Trypetheliaceae</taxon>
        <taxon>Viridothelium</taxon>
    </lineage>
</organism>
<name>A0A6A6H8M7_VIRVR</name>
<proteinExistence type="predicted"/>
<sequence length="290" mass="31656">MTYTNFYSALSYEGLARAMSNYATNKLSTLELAESYYIAALRSLASANAFSGKPIPSLMSQDSIFETLTHLDHSQSPYYVTTNESRPKSTSSTSSMATTVDGACLSQSSRASSACSSDWEPIKLGWEGTPGAQRFSQGDGSSTTSVESGRTPSPLSLKSRIVPAVLPVCRNVETASPPASPTSPGSTEDWLLARSKAKYTLHLGTLRDQLEYHIRAVQTLKEAASNTQQRKRLTSAPASYWVLPTGTMSEEDKAERVREGRARGWERKNVFGEKGAERIQMLCERALTEL</sequence>
<feature type="region of interest" description="Disordered" evidence="1">
    <location>
        <begin position="78"/>
        <end position="97"/>
    </location>
</feature>
<dbReference type="AlphaFoldDB" id="A0A6A6H8M7"/>
<dbReference type="EMBL" id="ML991798">
    <property type="protein sequence ID" value="KAF2234446.1"/>
    <property type="molecule type" value="Genomic_DNA"/>
</dbReference>
<evidence type="ECO:0000256" key="1">
    <source>
        <dbReference type="SAM" id="MobiDB-lite"/>
    </source>
</evidence>
<keyword evidence="3" id="KW-1185">Reference proteome</keyword>
<reference evidence="2" key="1">
    <citation type="journal article" date="2020" name="Stud. Mycol.">
        <title>101 Dothideomycetes genomes: a test case for predicting lifestyles and emergence of pathogens.</title>
        <authorList>
            <person name="Haridas S."/>
            <person name="Albert R."/>
            <person name="Binder M."/>
            <person name="Bloem J."/>
            <person name="Labutti K."/>
            <person name="Salamov A."/>
            <person name="Andreopoulos B."/>
            <person name="Baker S."/>
            <person name="Barry K."/>
            <person name="Bills G."/>
            <person name="Bluhm B."/>
            <person name="Cannon C."/>
            <person name="Castanera R."/>
            <person name="Culley D."/>
            <person name="Daum C."/>
            <person name="Ezra D."/>
            <person name="Gonzalez J."/>
            <person name="Henrissat B."/>
            <person name="Kuo A."/>
            <person name="Liang C."/>
            <person name="Lipzen A."/>
            <person name="Lutzoni F."/>
            <person name="Magnuson J."/>
            <person name="Mondo S."/>
            <person name="Nolan M."/>
            <person name="Ohm R."/>
            <person name="Pangilinan J."/>
            <person name="Park H.-J."/>
            <person name="Ramirez L."/>
            <person name="Alfaro M."/>
            <person name="Sun H."/>
            <person name="Tritt A."/>
            <person name="Yoshinaga Y."/>
            <person name="Zwiers L.-H."/>
            <person name="Turgeon B."/>
            <person name="Goodwin S."/>
            <person name="Spatafora J."/>
            <person name="Crous P."/>
            <person name="Grigoriev I."/>
        </authorList>
    </citation>
    <scope>NUCLEOTIDE SEQUENCE</scope>
    <source>
        <strain evidence="2">Tuck. ex Michener</strain>
    </source>
</reference>